<protein>
    <recommendedName>
        <fullName evidence="5">sphinganine-1-phosphate aldolase</fullName>
        <ecNumber evidence="5">4.1.2.27</ecNumber>
    </recommendedName>
    <alternativeName>
        <fullName evidence="6">Sphingosine-1-phosphate aldolase</fullName>
    </alternativeName>
</protein>
<name>A0A7S3NBI7_9SPIT</name>
<evidence type="ECO:0000256" key="4">
    <source>
        <dbReference type="ARBA" id="ARBA00038302"/>
    </source>
</evidence>
<dbReference type="PANTHER" id="PTHR42735:SF6">
    <property type="entry name" value="SPHINGOSINE-1-PHOSPHATE LYASE 1"/>
    <property type="match status" value="1"/>
</dbReference>
<dbReference type="InterPro" id="IPR050477">
    <property type="entry name" value="GrpII_AminoAcid_Decarb"/>
</dbReference>
<keyword evidence="2 7" id="KW-0663">Pyridoxal phosphate</keyword>
<dbReference type="InterPro" id="IPR015424">
    <property type="entry name" value="PyrdxlP-dep_Trfase"/>
</dbReference>
<dbReference type="SUPFAM" id="SSF53383">
    <property type="entry name" value="PLP-dependent transferases"/>
    <property type="match status" value="1"/>
</dbReference>
<keyword evidence="9" id="KW-1133">Transmembrane helix</keyword>
<evidence type="ECO:0000256" key="6">
    <source>
        <dbReference type="ARBA" id="ARBA00042568"/>
    </source>
</evidence>
<evidence type="ECO:0000256" key="3">
    <source>
        <dbReference type="ARBA" id="ARBA00023239"/>
    </source>
</evidence>
<dbReference type="Gene3D" id="3.90.1150.10">
    <property type="entry name" value="Aspartate Aminotransferase, domain 1"/>
    <property type="match status" value="1"/>
</dbReference>
<accession>A0A7S3NBI7</accession>
<dbReference type="Gene3D" id="3.40.640.10">
    <property type="entry name" value="Type I PLP-dependent aspartate aminotransferase-like (Major domain)"/>
    <property type="match status" value="1"/>
</dbReference>
<dbReference type="Pfam" id="PF00282">
    <property type="entry name" value="Pyridoxal_deC"/>
    <property type="match status" value="1"/>
</dbReference>
<dbReference type="GO" id="GO:0008117">
    <property type="term" value="F:sphinganine-1-phosphate aldolase activity"/>
    <property type="evidence" value="ECO:0007669"/>
    <property type="project" value="UniProtKB-EC"/>
</dbReference>
<comment type="similarity">
    <text evidence="4">Belongs to the group II decarboxylase family. Sphingosine-1-phosphate lyase subfamily.</text>
</comment>
<dbReference type="AlphaFoldDB" id="A0A7S3NBI7"/>
<organism evidence="10">
    <name type="scientific">Euplotes harpa</name>
    <dbReference type="NCBI Taxonomy" id="151035"/>
    <lineage>
        <taxon>Eukaryota</taxon>
        <taxon>Sar</taxon>
        <taxon>Alveolata</taxon>
        <taxon>Ciliophora</taxon>
        <taxon>Intramacronucleata</taxon>
        <taxon>Spirotrichea</taxon>
        <taxon>Hypotrichia</taxon>
        <taxon>Euplotida</taxon>
        <taxon>Euplotidae</taxon>
        <taxon>Euplotes</taxon>
    </lineage>
</organism>
<evidence type="ECO:0000313" key="10">
    <source>
        <dbReference type="EMBL" id="CAE0356795.1"/>
    </source>
</evidence>
<dbReference type="EC" id="4.1.2.27" evidence="5"/>
<keyword evidence="9" id="KW-0812">Transmembrane</keyword>
<sequence length="513" mass="57636">MIPWIYSNIFKLNFITLFLTLGMRIPLIKGLIKKLLKSKHELLYEGMHDMLFKNRQPDDIHEVVPNRPMIPESIQKSIDYNYQAQHAIYSSGKHSGTIYCSENEELNKSISYAMGMFNDSNAFETESFIGAAQLNADIANLTKRLFNGDDETYAFTTCGGTESIMSSIAAYKFWAREEKGITKPNIVFFSTAHAAFTKGSLLMEIEPREIPVDKNGFHNPQLVYKYMDSNTIALVTSACGYAHGNIDDIETIAGIAHDHNIGCHVDNCLGGFVNCFVEFSQKKVLPFDFRVKGVTSISADTHKYGYGPKGMSVCMLRPKKLFDYLKFTSVDHSGVPFSVNNFGTTRSGAIVAGTWTALMKTGLRSYADKVKKVNETTLRIREEMKKSPDLKLYGPNNCYNMVCFDTVNFNPIGLSSKMKYEKGWHLSEVQHPPLCHILITDANLDKSDGFLEDLKDCIELAKKAGKKYKVSGYQALYGVTTKIKDASILEKFIEIVLDCSFSTTLERAKIDDE</sequence>
<evidence type="ECO:0000256" key="2">
    <source>
        <dbReference type="ARBA" id="ARBA00022898"/>
    </source>
</evidence>
<evidence type="ECO:0000256" key="7">
    <source>
        <dbReference type="PIRSR" id="PIRSR602129-50"/>
    </source>
</evidence>
<dbReference type="InterPro" id="IPR015422">
    <property type="entry name" value="PyrdxlP-dep_Trfase_small"/>
</dbReference>
<dbReference type="PANTHER" id="PTHR42735">
    <property type="match status" value="1"/>
</dbReference>
<feature type="modified residue" description="N6-(pyridoxal phosphate)lysine" evidence="7">
    <location>
        <position position="303"/>
    </location>
</feature>
<feature type="transmembrane region" description="Helical" evidence="9">
    <location>
        <begin position="12"/>
        <end position="32"/>
    </location>
</feature>
<evidence type="ECO:0000256" key="8">
    <source>
        <dbReference type="RuleBase" id="RU000382"/>
    </source>
</evidence>
<evidence type="ECO:0000256" key="9">
    <source>
        <dbReference type="SAM" id="Phobius"/>
    </source>
</evidence>
<gene>
    <name evidence="10" type="ORF">EHAR0213_LOCUS15712</name>
</gene>
<dbReference type="InterPro" id="IPR002129">
    <property type="entry name" value="PyrdxlP-dep_de-COase"/>
</dbReference>
<evidence type="ECO:0000256" key="5">
    <source>
        <dbReference type="ARBA" id="ARBA00038965"/>
    </source>
</evidence>
<dbReference type="InterPro" id="IPR015421">
    <property type="entry name" value="PyrdxlP-dep_Trfase_major"/>
</dbReference>
<proteinExistence type="inferred from homology"/>
<dbReference type="GO" id="GO:0019752">
    <property type="term" value="P:carboxylic acid metabolic process"/>
    <property type="evidence" value="ECO:0007669"/>
    <property type="project" value="InterPro"/>
</dbReference>
<reference evidence="10" key="1">
    <citation type="submission" date="2021-01" db="EMBL/GenBank/DDBJ databases">
        <authorList>
            <person name="Corre E."/>
            <person name="Pelletier E."/>
            <person name="Niang G."/>
            <person name="Scheremetjew M."/>
            <person name="Finn R."/>
            <person name="Kale V."/>
            <person name="Holt S."/>
            <person name="Cochrane G."/>
            <person name="Meng A."/>
            <person name="Brown T."/>
            <person name="Cohen L."/>
        </authorList>
    </citation>
    <scope>NUCLEOTIDE SEQUENCE</scope>
    <source>
        <strain evidence="10">FSP1.4</strain>
    </source>
</reference>
<keyword evidence="9" id="KW-0472">Membrane</keyword>
<evidence type="ECO:0000256" key="1">
    <source>
        <dbReference type="ARBA" id="ARBA00001933"/>
    </source>
</evidence>
<comment type="cofactor">
    <cofactor evidence="1 7 8">
        <name>pyridoxal 5'-phosphate</name>
        <dbReference type="ChEBI" id="CHEBI:597326"/>
    </cofactor>
</comment>
<dbReference type="Gene3D" id="6.10.140.2150">
    <property type="match status" value="1"/>
</dbReference>
<dbReference type="GO" id="GO:0030170">
    <property type="term" value="F:pyridoxal phosphate binding"/>
    <property type="evidence" value="ECO:0007669"/>
    <property type="project" value="InterPro"/>
</dbReference>
<dbReference type="EMBL" id="HBII01037039">
    <property type="protein sequence ID" value="CAE0356795.1"/>
    <property type="molecule type" value="Transcribed_RNA"/>
</dbReference>
<keyword evidence="3 8" id="KW-0456">Lyase</keyword>